<keyword evidence="2" id="KW-1185">Reference proteome</keyword>
<gene>
    <name evidence="1" type="ORF">DFR69_102770</name>
</gene>
<dbReference type="Proteomes" id="UP000246410">
    <property type="component" value="Unassembled WGS sequence"/>
</dbReference>
<evidence type="ECO:0000313" key="2">
    <source>
        <dbReference type="Proteomes" id="UP000246410"/>
    </source>
</evidence>
<evidence type="ECO:0000313" key="1">
    <source>
        <dbReference type="EMBL" id="PWV79704.1"/>
    </source>
</evidence>
<accession>A0A317NZV1</accession>
<sequence length="116" mass="13601">MRLEHNAKVVAQVFDILANKRSLHHSVYMENWPHVIQSLKDLRSEMTRALGEITDDDRLRKDLTAIRAAAINFMKNVIVEEDGWLRRSEDHANMHLEIMREEIGSIVHRLARTYIV</sequence>
<organism evidence="1 2">
    <name type="scientific">Nocardia neocaledoniensis</name>
    <dbReference type="NCBI Taxonomy" id="236511"/>
    <lineage>
        <taxon>Bacteria</taxon>
        <taxon>Bacillati</taxon>
        <taxon>Actinomycetota</taxon>
        <taxon>Actinomycetes</taxon>
        <taxon>Mycobacteriales</taxon>
        <taxon>Nocardiaceae</taxon>
        <taxon>Nocardia</taxon>
    </lineage>
</organism>
<name>A0A317NZV1_9NOCA</name>
<protein>
    <submittedName>
        <fullName evidence="1">Uncharacterized protein</fullName>
    </submittedName>
</protein>
<proteinExistence type="predicted"/>
<dbReference type="EMBL" id="QGTL01000002">
    <property type="protein sequence ID" value="PWV79704.1"/>
    <property type="molecule type" value="Genomic_DNA"/>
</dbReference>
<comment type="caution">
    <text evidence="1">The sequence shown here is derived from an EMBL/GenBank/DDBJ whole genome shotgun (WGS) entry which is preliminary data.</text>
</comment>
<reference evidence="1 2" key="1">
    <citation type="submission" date="2018-05" db="EMBL/GenBank/DDBJ databases">
        <title>Genomic Encyclopedia of Type Strains, Phase IV (KMG-IV): sequencing the most valuable type-strain genomes for metagenomic binning, comparative biology and taxonomic classification.</title>
        <authorList>
            <person name="Goeker M."/>
        </authorList>
    </citation>
    <scope>NUCLEOTIDE SEQUENCE [LARGE SCALE GENOMIC DNA]</scope>
    <source>
        <strain evidence="1 2">DSM 44717</strain>
    </source>
</reference>
<dbReference type="AlphaFoldDB" id="A0A317NZV1"/>